<keyword evidence="1" id="KW-1133">Transmembrane helix</keyword>
<dbReference type="Proteomes" id="UP000283522">
    <property type="component" value="Unassembled WGS sequence"/>
</dbReference>
<feature type="transmembrane region" description="Helical" evidence="1">
    <location>
        <begin position="139"/>
        <end position="163"/>
    </location>
</feature>
<reference evidence="2 3" key="1">
    <citation type="submission" date="2018-09" db="EMBL/GenBank/DDBJ databases">
        <authorList>
            <person name="Wang X."/>
            <person name="Du Z."/>
        </authorList>
    </citation>
    <scope>NUCLEOTIDE SEQUENCE [LARGE SCALE GENOMIC DNA]</scope>
    <source>
        <strain evidence="2 3">N3</strain>
    </source>
</reference>
<sequence>MLAGVYFLGNLVPRTDFQSTFGLFVVLFGLMFLIFSLSEEKTPWFLIFISGLLIRFSLFLAIPQWSEDYARFLWDGELVRMQENPYSETPKQFLENHPVEASVMLDQLYPLLNSPEYHSVYPPLNQGVFWLAAKASDGLIANGIISLRLLLFLAEIAVFMLFIRLLKAFQLPQKLVILYWLNPLVILEITGNLHFEGLVLLLLLASVLALEMKKIPLAGGFWGLAIGMKLVPLIFLPALISFKKIRESKLVWMSVFLALVFSFGWLLVDSSWVNFFKSLGLYQGKFEFNASVYYLLREVGFWMVGYNTIADLTKVLSVLTLGLVIYFSWKRKPSTLLDLLDLWVLIYLIYLILQPVMHPWYLIPAFGLSLLTGRNTFLIWSFAAIFSYRAYASEPVSESSVFLAVEYLLVVGGIYLDYFLPKKTLNLKS</sequence>
<protein>
    <submittedName>
        <fullName evidence="2">DUF2029 domain-containing protein</fullName>
    </submittedName>
</protein>
<dbReference type="GO" id="GO:0016758">
    <property type="term" value="F:hexosyltransferase activity"/>
    <property type="evidence" value="ECO:0007669"/>
    <property type="project" value="InterPro"/>
</dbReference>
<organism evidence="2 3">
    <name type="scientific">Algoriphagus lacus</name>
    <dbReference type="NCBI Taxonomy" id="2056311"/>
    <lineage>
        <taxon>Bacteria</taxon>
        <taxon>Pseudomonadati</taxon>
        <taxon>Bacteroidota</taxon>
        <taxon>Cytophagia</taxon>
        <taxon>Cytophagales</taxon>
        <taxon>Cyclobacteriaceae</taxon>
        <taxon>Algoriphagus</taxon>
    </lineage>
</organism>
<feature type="transmembrane region" description="Helical" evidence="1">
    <location>
        <begin position="360"/>
        <end position="388"/>
    </location>
</feature>
<evidence type="ECO:0000313" key="2">
    <source>
        <dbReference type="EMBL" id="RIW17387.1"/>
    </source>
</evidence>
<comment type="caution">
    <text evidence="2">The sequence shown here is derived from an EMBL/GenBank/DDBJ whole genome shotgun (WGS) entry which is preliminary data.</text>
</comment>
<feature type="transmembrane region" description="Helical" evidence="1">
    <location>
        <begin position="20"/>
        <end position="37"/>
    </location>
</feature>
<dbReference type="GO" id="GO:0005886">
    <property type="term" value="C:plasma membrane"/>
    <property type="evidence" value="ECO:0007669"/>
    <property type="project" value="UniProtKB-SubCell"/>
</dbReference>
<feature type="transmembrane region" description="Helical" evidence="1">
    <location>
        <begin position="312"/>
        <end position="329"/>
    </location>
</feature>
<keyword evidence="1" id="KW-0472">Membrane</keyword>
<feature type="transmembrane region" description="Helical" evidence="1">
    <location>
        <begin position="215"/>
        <end position="238"/>
    </location>
</feature>
<keyword evidence="3" id="KW-1185">Reference proteome</keyword>
<feature type="transmembrane region" description="Helical" evidence="1">
    <location>
        <begin position="44"/>
        <end position="65"/>
    </location>
</feature>
<proteinExistence type="predicted"/>
<feature type="transmembrane region" description="Helical" evidence="1">
    <location>
        <begin position="400"/>
        <end position="420"/>
    </location>
</feature>
<feature type="transmembrane region" description="Helical" evidence="1">
    <location>
        <begin position="335"/>
        <end position="353"/>
    </location>
</feature>
<name>A0A418PUX3_9BACT</name>
<dbReference type="EMBL" id="QXML01000002">
    <property type="protein sequence ID" value="RIW17387.1"/>
    <property type="molecule type" value="Genomic_DNA"/>
</dbReference>
<evidence type="ECO:0000256" key="1">
    <source>
        <dbReference type="SAM" id="Phobius"/>
    </source>
</evidence>
<dbReference type="Pfam" id="PF26314">
    <property type="entry name" value="MptA_B_family"/>
    <property type="match status" value="1"/>
</dbReference>
<feature type="transmembrane region" description="Helical" evidence="1">
    <location>
        <begin position="250"/>
        <end position="268"/>
    </location>
</feature>
<feature type="transmembrane region" description="Helical" evidence="1">
    <location>
        <begin position="175"/>
        <end position="195"/>
    </location>
</feature>
<keyword evidence="1" id="KW-0812">Transmembrane</keyword>
<evidence type="ECO:0000313" key="3">
    <source>
        <dbReference type="Proteomes" id="UP000283522"/>
    </source>
</evidence>
<accession>A0A418PUX3</accession>
<gene>
    <name evidence="2" type="ORF">D0X99_06545</name>
</gene>
<dbReference type="AlphaFoldDB" id="A0A418PUX3"/>